<accession>A0A831UHQ8</accession>
<dbReference type="Gene3D" id="2.10.260.10">
    <property type="match status" value="1"/>
</dbReference>
<reference evidence="3" key="1">
    <citation type="journal article" date="2020" name="mSystems">
        <title>Genome- and Community-Level Interaction Insights into Carbon Utilization and Element Cycling Functions of Hydrothermarchaeota in Hydrothermal Sediment.</title>
        <authorList>
            <person name="Zhou Z."/>
            <person name="Liu Y."/>
            <person name="Xu W."/>
            <person name="Pan J."/>
            <person name="Luo Z.H."/>
            <person name="Li M."/>
        </authorList>
    </citation>
    <scope>NUCLEOTIDE SEQUENCE [LARGE SCALE GENOMIC DNA]</scope>
    <source>
        <strain evidence="3">SpSt-349</strain>
    </source>
</reference>
<name>A0A831UHQ8_GEOME</name>
<dbReference type="InterPro" id="IPR007159">
    <property type="entry name" value="SpoVT-AbrB_dom"/>
</dbReference>
<dbReference type="InterPro" id="IPR037914">
    <property type="entry name" value="SpoVT-AbrB_sf"/>
</dbReference>
<evidence type="ECO:0000313" key="3">
    <source>
        <dbReference type="EMBL" id="HEN42559.1"/>
    </source>
</evidence>
<proteinExistence type="predicted"/>
<comment type="caution">
    <text evidence="3">The sequence shown here is derived from an EMBL/GenBank/DDBJ whole genome shotgun (WGS) entry which is preliminary data.</text>
</comment>
<dbReference type="EMBL" id="DSOV01000042">
    <property type="protein sequence ID" value="HEN42559.1"/>
    <property type="molecule type" value="Genomic_DNA"/>
</dbReference>
<organism evidence="3">
    <name type="scientific">Geobacter metallireducens</name>
    <dbReference type="NCBI Taxonomy" id="28232"/>
    <lineage>
        <taxon>Bacteria</taxon>
        <taxon>Pseudomonadati</taxon>
        <taxon>Thermodesulfobacteriota</taxon>
        <taxon>Desulfuromonadia</taxon>
        <taxon>Geobacterales</taxon>
        <taxon>Geobacteraceae</taxon>
        <taxon>Geobacter</taxon>
    </lineage>
</organism>
<dbReference type="PROSITE" id="PS51740">
    <property type="entry name" value="SPOVT_ABRB"/>
    <property type="match status" value="1"/>
</dbReference>
<protein>
    <submittedName>
        <fullName evidence="3">AbrB/MazE/SpoVT family DNA-binding domain-containing protein</fullName>
    </submittedName>
</protein>
<gene>
    <name evidence="3" type="ORF">ENQ87_09305</name>
</gene>
<evidence type="ECO:0000256" key="1">
    <source>
        <dbReference type="PROSITE-ProRule" id="PRU01076"/>
    </source>
</evidence>
<dbReference type="AlphaFoldDB" id="A0A831UHQ8"/>
<dbReference type="Pfam" id="PF04014">
    <property type="entry name" value="MazE_antitoxin"/>
    <property type="match status" value="1"/>
</dbReference>
<keyword evidence="1 3" id="KW-0238">DNA-binding</keyword>
<dbReference type="SMART" id="SM00966">
    <property type="entry name" value="SpoVT_AbrB"/>
    <property type="match status" value="1"/>
</dbReference>
<dbReference type="GO" id="GO:0003677">
    <property type="term" value="F:DNA binding"/>
    <property type="evidence" value="ECO:0007669"/>
    <property type="project" value="UniProtKB-UniRule"/>
</dbReference>
<dbReference type="SUPFAM" id="SSF89447">
    <property type="entry name" value="AbrB/MazE/MraZ-like"/>
    <property type="match status" value="1"/>
</dbReference>
<evidence type="ECO:0000259" key="2">
    <source>
        <dbReference type="PROSITE" id="PS51740"/>
    </source>
</evidence>
<dbReference type="NCBIfam" id="TIGR01439">
    <property type="entry name" value="lp_hng_hel_AbrB"/>
    <property type="match status" value="1"/>
</dbReference>
<feature type="domain" description="SpoVT-AbrB" evidence="2">
    <location>
        <begin position="1"/>
        <end position="47"/>
    </location>
</feature>
<sequence length="87" mass="9634">MEMVKLGKKGQVSIPKAVLNRVGISGEVPLLVETTDDGAIILRQAAVYPIEIYSDERIREFLAEDALSPEEEKQIRAKLAKKKKKAA</sequence>